<comment type="caution">
    <text evidence="2">The sequence shown here is derived from an EMBL/GenBank/DDBJ whole genome shotgun (WGS) entry which is preliminary data.</text>
</comment>
<accession>A0A2J7ZJ20</accession>
<dbReference type="AlphaFoldDB" id="A0A2J7ZJ20"/>
<evidence type="ECO:0000313" key="2">
    <source>
        <dbReference type="EMBL" id="PNH00258.1"/>
    </source>
</evidence>
<dbReference type="PANTHER" id="PTHR22891">
    <property type="entry name" value="EUKARYOTIC TRANSLATION INITIATION FACTOR 2C"/>
    <property type="match status" value="1"/>
</dbReference>
<protein>
    <submittedName>
        <fullName evidence="2">Protein argonaute 5</fullName>
    </submittedName>
</protein>
<keyword evidence="3" id="KW-1185">Reference proteome</keyword>
<dbReference type="PROSITE" id="PS50822">
    <property type="entry name" value="PIWI"/>
    <property type="match status" value="1"/>
</dbReference>
<dbReference type="Proteomes" id="UP000236333">
    <property type="component" value="Unassembled WGS sequence"/>
</dbReference>
<dbReference type="GO" id="GO:0003676">
    <property type="term" value="F:nucleic acid binding"/>
    <property type="evidence" value="ECO:0007669"/>
    <property type="project" value="InterPro"/>
</dbReference>
<dbReference type="InterPro" id="IPR003165">
    <property type="entry name" value="Piwi"/>
</dbReference>
<dbReference type="Gene3D" id="3.30.420.10">
    <property type="entry name" value="Ribonuclease H-like superfamily/Ribonuclease H"/>
    <property type="match status" value="1"/>
</dbReference>
<evidence type="ECO:0000313" key="3">
    <source>
        <dbReference type="Proteomes" id="UP000236333"/>
    </source>
</evidence>
<proteinExistence type="predicted"/>
<reference evidence="2 3" key="1">
    <citation type="journal article" date="2017" name="Mol. Biol. Evol.">
        <title>The 4-celled Tetrabaena socialis nuclear genome reveals the essential components for genetic control of cell number at the origin of multicellularity in the volvocine lineage.</title>
        <authorList>
            <person name="Featherston J."/>
            <person name="Arakaki Y."/>
            <person name="Hanschen E.R."/>
            <person name="Ferris P.J."/>
            <person name="Michod R.E."/>
            <person name="Olson B.J.S.C."/>
            <person name="Nozaki H."/>
            <person name="Durand P.M."/>
        </authorList>
    </citation>
    <scope>NUCLEOTIDE SEQUENCE [LARGE SCALE GENOMIC DNA]</scope>
    <source>
        <strain evidence="2 3">NIES-571</strain>
    </source>
</reference>
<dbReference type="EMBL" id="PGGS01001559">
    <property type="protein sequence ID" value="PNH00258.1"/>
    <property type="molecule type" value="Genomic_DNA"/>
</dbReference>
<feature type="non-terminal residue" evidence="2">
    <location>
        <position position="1"/>
    </location>
</feature>
<dbReference type="Pfam" id="PF02171">
    <property type="entry name" value="Piwi"/>
    <property type="match status" value="1"/>
</dbReference>
<feature type="domain" description="Piwi" evidence="1">
    <location>
        <begin position="55"/>
        <end position="253"/>
    </location>
</feature>
<dbReference type="OrthoDB" id="10252740at2759"/>
<sequence>HAVDFVQQISVQSAGNRDVVVGMRESAAELLRHYAAAASGAPAPPGPPLPAGSLPEVLLVYRDGVADSMFDTVLAEEYTAIKQPARARHEAVTDRYRPVVPRGGLVSNGLWRLRNDPCVSNRPAACTDVGGAGYSPKVTFTVVQKSHNTRFFPTSAAETHRSGNVRPGTVVDQAVVDANAFDFFLNSHAGIQGTNRAPRYTVLVDEVGFTAESLQLLTFGLCHTYATCHRTLSLPPAARLGDRAADRARIAWRSHVATLTGRGGTKGQRGAFWYEMLAAPAAASYVV</sequence>
<name>A0A2J7ZJ20_9CHLO</name>
<dbReference type="InterPro" id="IPR036397">
    <property type="entry name" value="RNaseH_sf"/>
</dbReference>
<evidence type="ECO:0000259" key="1">
    <source>
        <dbReference type="PROSITE" id="PS50822"/>
    </source>
</evidence>
<dbReference type="InterPro" id="IPR012337">
    <property type="entry name" value="RNaseH-like_sf"/>
</dbReference>
<organism evidence="2 3">
    <name type="scientific">Tetrabaena socialis</name>
    <dbReference type="NCBI Taxonomy" id="47790"/>
    <lineage>
        <taxon>Eukaryota</taxon>
        <taxon>Viridiplantae</taxon>
        <taxon>Chlorophyta</taxon>
        <taxon>core chlorophytes</taxon>
        <taxon>Chlorophyceae</taxon>
        <taxon>CS clade</taxon>
        <taxon>Chlamydomonadales</taxon>
        <taxon>Tetrabaenaceae</taxon>
        <taxon>Tetrabaena</taxon>
    </lineage>
</organism>
<dbReference type="SMART" id="SM00950">
    <property type="entry name" value="Piwi"/>
    <property type="match status" value="1"/>
</dbReference>
<gene>
    <name evidence="2" type="ORF">TSOC_013935</name>
</gene>
<dbReference type="SUPFAM" id="SSF53098">
    <property type="entry name" value="Ribonuclease H-like"/>
    <property type="match status" value="1"/>
</dbReference>